<name>A0A371EMS3_MUCPR</name>
<comment type="caution">
    <text evidence="2">The sequence shown here is derived from an EMBL/GenBank/DDBJ whole genome shotgun (WGS) entry which is preliminary data.</text>
</comment>
<evidence type="ECO:0000313" key="3">
    <source>
        <dbReference type="Proteomes" id="UP000257109"/>
    </source>
</evidence>
<dbReference type="Proteomes" id="UP000257109">
    <property type="component" value="Unassembled WGS sequence"/>
</dbReference>
<feature type="region of interest" description="Disordered" evidence="1">
    <location>
        <begin position="57"/>
        <end position="100"/>
    </location>
</feature>
<organism evidence="2 3">
    <name type="scientific">Mucuna pruriens</name>
    <name type="common">Velvet bean</name>
    <name type="synonym">Dolichos pruriens</name>
    <dbReference type="NCBI Taxonomy" id="157652"/>
    <lineage>
        <taxon>Eukaryota</taxon>
        <taxon>Viridiplantae</taxon>
        <taxon>Streptophyta</taxon>
        <taxon>Embryophyta</taxon>
        <taxon>Tracheophyta</taxon>
        <taxon>Spermatophyta</taxon>
        <taxon>Magnoliopsida</taxon>
        <taxon>eudicotyledons</taxon>
        <taxon>Gunneridae</taxon>
        <taxon>Pentapetalae</taxon>
        <taxon>rosids</taxon>
        <taxon>fabids</taxon>
        <taxon>Fabales</taxon>
        <taxon>Fabaceae</taxon>
        <taxon>Papilionoideae</taxon>
        <taxon>50 kb inversion clade</taxon>
        <taxon>NPAAA clade</taxon>
        <taxon>indigoferoid/millettioid clade</taxon>
        <taxon>Phaseoleae</taxon>
        <taxon>Mucuna</taxon>
    </lineage>
</organism>
<protein>
    <submittedName>
        <fullName evidence="2">Uncharacterized protein</fullName>
    </submittedName>
</protein>
<feature type="non-terminal residue" evidence="2">
    <location>
        <position position="1"/>
    </location>
</feature>
<sequence length="249" mass="27184">MEGNHSNRDCPHTDSPLLLSSPWVLKLVLLHPTHNLNLATNRKSPSDHDCCVLQVQPSSQPATRSPGRDSAHVGQQSNQSHLGSSPGATSSPRVACNASHNKGRIGNSLCRLGTEKPKVTRGDRLEHQRTLVDLILDVLASRGGSSPSAMQIAVEDGITESRSCIEIVRLCGVCLHLAETKPDCLYRDHLGSVSIESDSTSAEMKFKTTEKEYTIKEHNKHCQRSVETPKFSLSHAPLVTISLLMPCWT</sequence>
<gene>
    <name evidence="2" type="ORF">CR513_53776</name>
</gene>
<dbReference type="EMBL" id="QJKJ01013026">
    <property type="protein sequence ID" value="RDX67362.1"/>
    <property type="molecule type" value="Genomic_DNA"/>
</dbReference>
<feature type="compositionally biased region" description="Polar residues" evidence="1">
    <location>
        <begin position="73"/>
        <end position="92"/>
    </location>
</feature>
<proteinExistence type="predicted"/>
<reference evidence="2" key="1">
    <citation type="submission" date="2018-05" db="EMBL/GenBank/DDBJ databases">
        <title>Draft genome of Mucuna pruriens seed.</title>
        <authorList>
            <person name="Nnadi N.E."/>
            <person name="Vos R."/>
            <person name="Hasami M.H."/>
            <person name="Devisetty U.K."/>
            <person name="Aguiy J.C."/>
        </authorList>
    </citation>
    <scope>NUCLEOTIDE SEQUENCE [LARGE SCALE GENOMIC DNA]</scope>
    <source>
        <strain evidence="2">JCA_2017</strain>
    </source>
</reference>
<evidence type="ECO:0000313" key="2">
    <source>
        <dbReference type="EMBL" id="RDX67362.1"/>
    </source>
</evidence>
<evidence type="ECO:0000256" key="1">
    <source>
        <dbReference type="SAM" id="MobiDB-lite"/>
    </source>
</evidence>
<keyword evidence="3" id="KW-1185">Reference proteome</keyword>
<dbReference type="AlphaFoldDB" id="A0A371EMS3"/>
<accession>A0A371EMS3</accession>